<evidence type="ECO:0000313" key="3">
    <source>
        <dbReference type="Proteomes" id="UP000605201"/>
    </source>
</evidence>
<dbReference type="Pfam" id="PF01408">
    <property type="entry name" value="GFO_IDH_MocA"/>
    <property type="match status" value="1"/>
</dbReference>
<dbReference type="EMBL" id="JACNIG010000144">
    <property type="protein sequence ID" value="MBC8431465.1"/>
    <property type="molecule type" value="Genomic_DNA"/>
</dbReference>
<evidence type="ECO:0000259" key="1">
    <source>
        <dbReference type="Pfam" id="PF01408"/>
    </source>
</evidence>
<dbReference type="AlphaFoldDB" id="A0A8J6TR25"/>
<evidence type="ECO:0000313" key="2">
    <source>
        <dbReference type="EMBL" id="MBC8431465.1"/>
    </source>
</evidence>
<comment type="caution">
    <text evidence="2">The sequence shown here is derived from an EMBL/GenBank/DDBJ whole genome shotgun (WGS) entry which is preliminary data.</text>
</comment>
<accession>A0A8J6TR25</accession>
<protein>
    <recommendedName>
        <fullName evidence="1">Gfo/Idh/MocA-like oxidoreductase N-terminal domain-containing protein</fullName>
    </recommendedName>
</protein>
<dbReference type="Gene3D" id="3.40.50.720">
    <property type="entry name" value="NAD(P)-binding Rossmann-like Domain"/>
    <property type="match status" value="1"/>
</dbReference>
<gene>
    <name evidence="2" type="ORF">H8D96_06055</name>
</gene>
<dbReference type="GO" id="GO:0000166">
    <property type="term" value="F:nucleotide binding"/>
    <property type="evidence" value="ECO:0007669"/>
    <property type="project" value="InterPro"/>
</dbReference>
<dbReference type="InterPro" id="IPR000683">
    <property type="entry name" value="Gfo/Idh/MocA-like_OxRdtase_N"/>
</dbReference>
<organism evidence="2 3">
    <name type="scientific">Candidatus Desulfatibia vada</name>
    <dbReference type="NCBI Taxonomy" id="2841696"/>
    <lineage>
        <taxon>Bacteria</taxon>
        <taxon>Pseudomonadati</taxon>
        <taxon>Thermodesulfobacteriota</taxon>
        <taxon>Desulfobacteria</taxon>
        <taxon>Desulfobacterales</taxon>
        <taxon>Desulfobacterales incertae sedis</taxon>
        <taxon>Candidatus Desulfatibia</taxon>
    </lineage>
</organism>
<proteinExistence type="predicted"/>
<dbReference type="Gene3D" id="3.30.360.10">
    <property type="entry name" value="Dihydrodipicolinate Reductase, domain 2"/>
    <property type="match status" value="1"/>
</dbReference>
<dbReference type="SUPFAM" id="SSF51735">
    <property type="entry name" value="NAD(P)-binding Rossmann-fold domains"/>
    <property type="match status" value="1"/>
</dbReference>
<feature type="non-terminal residue" evidence="2">
    <location>
        <position position="262"/>
    </location>
</feature>
<reference evidence="2 3" key="1">
    <citation type="submission" date="2020-08" db="EMBL/GenBank/DDBJ databases">
        <title>Bridging the membrane lipid divide: bacteria of the FCB group superphylum have the potential to synthesize archaeal ether lipids.</title>
        <authorList>
            <person name="Villanueva L."/>
            <person name="Von Meijenfeldt F.A.B."/>
            <person name="Westbye A.B."/>
            <person name="Yadav S."/>
            <person name="Hopmans E.C."/>
            <person name="Dutilh B.E."/>
            <person name="Sinninghe Damste J.S."/>
        </authorList>
    </citation>
    <scope>NUCLEOTIDE SEQUENCE [LARGE SCALE GENOMIC DNA]</scope>
    <source>
        <strain evidence="2">NIOZ-UU17</strain>
    </source>
</reference>
<name>A0A8J6TR25_9BACT</name>
<sequence length="262" mass="30180">MRKLRFCLIGDGAIARYHKKAIEYVGGELSHVIDIVYETGIYLSKDDTTCSRSLEYTPVHDLEHIDFFVISTPSNLHREQIKFILTHTHGSAQIICEKPAFLPWEPIIDNDRINIVLQLRYLPGLPKKADLVKAVFVRDENYFKTWKGDARKTGGIFANLFIHYIDLAIQLGADFEGMVKAEGEQDRHVLYTRKNHDGTSVMFLDQDSYQACYNRLYENIVSGGGIKPKDLFYLSWILWRNSELFGFGRNGMNKLIRIGKEL</sequence>
<feature type="domain" description="Gfo/Idh/MocA-like oxidoreductase N-terminal" evidence="1">
    <location>
        <begin position="5"/>
        <end position="105"/>
    </location>
</feature>
<dbReference type="InterPro" id="IPR036291">
    <property type="entry name" value="NAD(P)-bd_dom_sf"/>
</dbReference>
<dbReference type="Proteomes" id="UP000605201">
    <property type="component" value="Unassembled WGS sequence"/>
</dbReference>